<dbReference type="InterPro" id="IPR005181">
    <property type="entry name" value="SASA"/>
</dbReference>
<feature type="domain" description="Sialate O-acetylesterase" evidence="3">
    <location>
        <begin position="123"/>
        <end position="373"/>
    </location>
</feature>
<dbReference type="AlphaFoldDB" id="A0A418M890"/>
<dbReference type="InterPro" id="IPR026444">
    <property type="entry name" value="Secre_tail"/>
</dbReference>
<feature type="domain" description="Secretion system C-terminal sorting" evidence="4">
    <location>
        <begin position="920"/>
        <end position="992"/>
    </location>
</feature>
<accession>A0A418M890</accession>
<gene>
    <name evidence="5" type="ORF">DYU11_14895</name>
</gene>
<dbReference type="NCBIfam" id="TIGR04183">
    <property type="entry name" value="Por_Secre_tail"/>
    <property type="match status" value="1"/>
</dbReference>
<dbReference type="PANTHER" id="PTHR31988:SF19">
    <property type="entry name" value="9-O-ACETYL-N-ACETYLNEURAMINIC ACID DEACETYLASE-RELATED"/>
    <property type="match status" value="1"/>
</dbReference>
<keyword evidence="2" id="KW-0732">Signal</keyword>
<dbReference type="Proteomes" id="UP000283523">
    <property type="component" value="Unassembled WGS sequence"/>
</dbReference>
<feature type="signal peptide" evidence="2">
    <location>
        <begin position="1"/>
        <end position="22"/>
    </location>
</feature>
<organism evidence="5 6">
    <name type="scientific">Fibrisoma montanum</name>
    <dbReference type="NCBI Taxonomy" id="2305895"/>
    <lineage>
        <taxon>Bacteria</taxon>
        <taxon>Pseudomonadati</taxon>
        <taxon>Bacteroidota</taxon>
        <taxon>Cytophagia</taxon>
        <taxon>Cytophagales</taxon>
        <taxon>Spirosomataceae</taxon>
        <taxon>Fibrisoma</taxon>
    </lineage>
</organism>
<dbReference type="SUPFAM" id="SSF52266">
    <property type="entry name" value="SGNH hydrolase"/>
    <property type="match status" value="1"/>
</dbReference>
<evidence type="ECO:0000256" key="1">
    <source>
        <dbReference type="ARBA" id="ARBA00022801"/>
    </source>
</evidence>
<sequence>MKYIFAAKTMAACLLMPLVAMAQLQVSFPTTRAVFQRNNSNQATVYITGFYTTAVNQIQAKVTARDGQGSSSPDWVTIQNNPSGGVFAGGLPVSGGWYNLEVRAINNGNQVGYTVVERIGVGEVFIVAGQSNAQGVETPQNTRPNVPPSTDDRVNCVRYLYPPGKTDDPPVPSFDRLTSDVEWAAPRGYTSWSWGRLGDLLAARLNVPIMFFNAAYAGTAMRNWRQSAAGGLAESVYIPGTFYQAGQPYINLKVALQYYTHMLGVRAVLWQQGEADTDINTDANSYANDLRFVIDKSRQDCGKNVSWVVAKVSRSNDFKTPNANVTAAQSQVIASTPNVFEGPNTDNIQVPRRRPPLFDDLHFDANGLVEVANAWNNSLNESFFQRSTPQSPATVPTISVACGGGNNLTFTVNGDYSFVQWETGELSRTLTKGQGLYRAKVKDGLGNTHFTSYIRVADAPTVSTVDNRPPSVCIGSSLALTASYENNITWVNQQNNATVATGKTYSTTSAGNYYVKYQDVSGCEFTSNVLPVAVNPLPPTPTITNEKPTTFCDRDNTVLRTNASNVQYNWSGGQRDQAITVGTSGQYFLTVTDQNGCTSERSNTINITVNPLPAKPTLALSGPLTFCADQNVTLTAPQETAYVWRTGETTRSITVNRPGTFSVQTRNQFGCLSDPSDAVTTTVNPLPETPSVAALGSTTFCAGNRVTLAATTPLNVVWTGGSTSKNIVVEQSGDYSAQARDQNGCLSPRSRAINVKVNPLPNAPTLLASRQPALCEGDRITFTVEGPYTVFWSTGDSTKSITTNSAGQYAARVRDVNGCISPLSTPTSVEVKPLPPAPTIAVIGTYTLQAVNATPLNSDVFRWRRGDDSLAVQSGVIKANQNGSYTARASIAYSPTLTCFSVPSAPFAFVAATDNRGLSIYPNPNPDKVVILETQQDLVNATVTIYTLTGQQVYTTNVPAFNERKQLVLTGLQSGNYILRVQAAGFDVAKRILLGL</sequence>
<dbReference type="Pfam" id="PF03629">
    <property type="entry name" value="SASA"/>
    <property type="match status" value="1"/>
</dbReference>
<dbReference type="InterPro" id="IPR052940">
    <property type="entry name" value="Carb_Esterase_6"/>
</dbReference>
<dbReference type="OrthoDB" id="1488710at2"/>
<evidence type="ECO:0000313" key="6">
    <source>
        <dbReference type="Proteomes" id="UP000283523"/>
    </source>
</evidence>
<evidence type="ECO:0000313" key="5">
    <source>
        <dbReference type="EMBL" id="RIV22308.1"/>
    </source>
</evidence>
<dbReference type="PANTHER" id="PTHR31988">
    <property type="entry name" value="ESTERASE, PUTATIVE (DUF303)-RELATED"/>
    <property type="match status" value="1"/>
</dbReference>
<dbReference type="InterPro" id="IPR036514">
    <property type="entry name" value="SGNH_hydro_sf"/>
</dbReference>
<keyword evidence="1" id="KW-0378">Hydrolase</keyword>
<proteinExistence type="predicted"/>
<feature type="chain" id="PRO_5019465190" evidence="2">
    <location>
        <begin position="23"/>
        <end position="996"/>
    </location>
</feature>
<evidence type="ECO:0000256" key="2">
    <source>
        <dbReference type="SAM" id="SignalP"/>
    </source>
</evidence>
<comment type="caution">
    <text evidence="5">The sequence shown here is derived from an EMBL/GenBank/DDBJ whole genome shotgun (WGS) entry which is preliminary data.</text>
</comment>
<evidence type="ECO:0000259" key="3">
    <source>
        <dbReference type="Pfam" id="PF03629"/>
    </source>
</evidence>
<dbReference type="EMBL" id="QXED01000004">
    <property type="protein sequence ID" value="RIV22308.1"/>
    <property type="molecule type" value="Genomic_DNA"/>
</dbReference>
<dbReference type="Pfam" id="PF18962">
    <property type="entry name" value="Por_Secre_tail"/>
    <property type="match status" value="1"/>
</dbReference>
<dbReference type="Gene3D" id="3.40.50.1110">
    <property type="entry name" value="SGNH hydrolase"/>
    <property type="match status" value="1"/>
</dbReference>
<dbReference type="RefSeq" id="WP_119668493.1">
    <property type="nucleotide sequence ID" value="NZ_QXED01000004.1"/>
</dbReference>
<reference evidence="5 6" key="1">
    <citation type="submission" date="2018-08" db="EMBL/GenBank/DDBJ databases">
        <title>Fibrisoma montanum sp. nov., isolated from Danxia mountain soil.</title>
        <authorList>
            <person name="Huang Y."/>
        </authorList>
    </citation>
    <scope>NUCLEOTIDE SEQUENCE [LARGE SCALE GENOMIC DNA]</scope>
    <source>
        <strain evidence="5 6">HYT19</strain>
    </source>
</reference>
<evidence type="ECO:0000259" key="4">
    <source>
        <dbReference type="Pfam" id="PF18962"/>
    </source>
</evidence>
<dbReference type="GO" id="GO:0016788">
    <property type="term" value="F:hydrolase activity, acting on ester bonds"/>
    <property type="evidence" value="ECO:0007669"/>
    <property type="project" value="UniProtKB-ARBA"/>
</dbReference>
<keyword evidence="6" id="KW-1185">Reference proteome</keyword>
<name>A0A418M890_9BACT</name>
<protein>
    <submittedName>
        <fullName evidence="5">T9SS C-terminal target domain-containing protein</fullName>
    </submittedName>
</protein>